<proteinExistence type="predicted"/>
<dbReference type="GO" id="GO:0017057">
    <property type="term" value="F:6-phosphogluconolactonase activity"/>
    <property type="evidence" value="ECO:0007669"/>
    <property type="project" value="UniProtKB-EC"/>
</dbReference>
<organism evidence="2">
    <name type="scientific">termite gut metagenome</name>
    <dbReference type="NCBI Taxonomy" id="433724"/>
    <lineage>
        <taxon>unclassified sequences</taxon>
        <taxon>metagenomes</taxon>
        <taxon>organismal metagenomes</taxon>
    </lineage>
</organism>
<gene>
    <name evidence="2" type="ORF">EZS27_042068</name>
</gene>
<dbReference type="InterPro" id="IPR037171">
    <property type="entry name" value="NagB/RpiA_transferase-like"/>
</dbReference>
<dbReference type="InterPro" id="IPR006148">
    <property type="entry name" value="Glc/Gal-6P_isomerase"/>
</dbReference>
<evidence type="ECO:0000313" key="2">
    <source>
        <dbReference type="EMBL" id="KAA6306276.1"/>
    </source>
</evidence>
<evidence type="ECO:0000259" key="1">
    <source>
        <dbReference type="Pfam" id="PF01182"/>
    </source>
</evidence>
<comment type="caution">
    <text evidence="2">The sequence shown here is derived from an EMBL/GenBank/DDBJ whole genome shotgun (WGS) entry which is preliminary data.</text>
</comment>
<feature type="non-terminal residue" evidence="2">
    <location>
        <position position="1"/>
    </location>
</feature>
<dbReference type="EC" id="3.1.1.31" evidence="2"/>
<dbReference type="Gene3D" id="3.40.50.1360">
    <property type="match status" value="1"/>
</dbReference>
<name>A0A5J4PA29_9ZZZZ</name>
<accession>A0A5J4PA29</accession>
<reference evidence="2" key="1">
    <citation type="submission" date="2019-03" db="EMBL/GenBank/DDBJ databases">
        <title>Single cell metagenomics reveals metabolic interactions within the superorganism composed of flagellate Streblomastix strix and complex community of Bacteroidetes bacteria on its surface.</title>
        <authorList>
            <person name="Treitli S.C."/>
            <person name="Kolisko M."/>
            <person name="Husnik F."/>
            <person name="Keeling P."/>
            <person name="Hampl V."/>
        </authorList>
    </citation>
    <scope>NUCLEOTIDE SEQUENCE</scope>
    <source>
        <strain evidence="2">STM</strain>
    </source>
</reference>
<protein>
    <submittedName>
        <fullName evidence="2">6-phosphogluconolactonase</fullName>
        <ecNumber evidence="2">3.1.1.31</ecNumber>
    </submittedName>
</protein>
<dbReference type="EMBL" id="SNRY01010035">
    <property type="protein sequence ID" value="KAA6306276.1"/>
    <property type="molecule type" value="Genomic_DNA"/>
</dbReference>
<dbReference type="GO" id="GO:0005975">
    <property type="term" value="P:carbohydrate metabolic process"/>
    <property type="evidence" value="ECO:0007669"/>
    <property type="project" value="InterPro"/>
</dbReference>
<dbReference type="Pfam" id="PF01182">
    <property type="entry name" value="Glucosamine_iso"/>
    <property type="match status" value="1"/>
</dbReference>
<dbReference type="SUPFAM" id="SSF100950">
    <property type="entry name" value="NagB/RpiA/CoA transferase-like"/>
    <property type="match status" value="1"/>
</dbReference>
<dbReference type="AlphaFoldDB" id="A0A5J4PA29"/>
<sequence>GMSKEGYTSSIFSGQEQLLSSSQIYEVSRNPYDGQSRISLTGHPITKARYVIFLITGKAKANMVSKILTSGDTSSAAYIYHHANNAEMFLDAGAASQLKTAVNYI</sequence>
<keyword evidence="2" id="KW-0378">Hydrolase</keyword>
<feature type="domain" description="Glucosamine/galactosamine-6-phosphate isomerase" evidence="1">
    <location>
        <begin position="1"/>
        <end position="77"/>
    </location>
</feature>